<evidence type="ECO:0000256" key="9">
    <source>
        <dbReference type="ARBA" id="ARBA00022824"/>
    </source>
</evidence>
<dbReference type="EC" id="2.4.1.256" evidence="4 14"/>
<dbReference type="GO" id="GO:0005789">
    <property type="term" value="C:endoplasmic reticulum membrane"/>
    <property type="evidence" value="ECO:0007669"/>
    <property type="project" value="UniProtKB-SubCell"/>
</dbReference>
<keyword evidence="10 14" id="KW-1133">Transmembrane helix</keyword>
<comment type="similarity">
    <text evidence="3 14">Belongs to the ALG10 glucosyltransferase family.</text>
</comment>
<keyword evidence="11 14" id="KW-0472">Membrane</keyword>
<evidence type="ECO:0000256" key="11">
    <source>
        <dbReference type="ARBA" id="ARBA00023136"/>
    </source>
</evidence>
<dbReference type="PANTHER" id="PTHR12989">
    <property type="entry name" value="ALPHA-1,2-GLUCOSYLTRANSFERASE ALG10"/>
    <property type="match status" value="1"/>
</dbReference>
<feature type="transmembrane region" description="Helical" evidence="14">
    <location>
        <begin position="118"/>
        <end position="141"/>
    </location>
</feature>
<keyword evidence="15" id="KW-0732">Signal</keyword>
<organism evidence="16 17">
    <name type="scientific">Smittium megazygosporum</name>
    <dbReference type="NCBI Taxonomy" id="133381"/>
    <lineage>
        <taxon>Eukaryota</taxon>
        <taxon>Fungi</taxon>
        <taxon>Fungi incertae sedis</taxon>
        <taxon>Zoopagomycota</taxon>
        <taxon>Kickxellomycotina</taxon>
        <taxon>Harpellomycetes</taxon>
        <taxon>Harpellales</taxon>
        <taxon>Legeriomycetaceae</taxon>
        <taxon>Smittium</taxon>
    </lineage>
</organism>
<dbReference type="InterPro" id="IPR016900">
    <property type="entry name" value="Alg10"/>
</dbReference>
<dbReference type="STRING" id="133381.A0A2T9ZE37"/>
<keyword evidence="7" id="KW-0808">Transferase</keyword>
<protein>
    <recommendedName>
        <fullName evidence="5 14">Dol-P-Glc:Glc(2)Man(9)GlcNAc(2)-PP-Dol alpha-1,2-glucosyltransferase</fullName>
        <ecNumber evidence="4 14">2.4.1.256</ecNumber>
    </recommendedName>
</protein>
<feature type="transmembrane region" description="Helical" evidence="14">
    <location>
        <begin position="238"/>
        <end position="260"/>
    </location>
</feature>
<feature type="transmembrane region" description="Helical" evidence="14">
    <location>
        <begin position="91"/>
        <end position="112"/>
    </location>
</feature>
<dbReference type="GO" id="GO:0006488">
    <property type="term" value="P:dolichol-linked oligosaccharide biosynthetic process"/>
    <property type="evidence" value="ECO:0007669"/>
    <property type="project" value="UniProtKB-UniRule"/>
</dbReference>
<comment type="caution">
    <text evidence="14">Lacks conserved residue(s) required for the propagation of feature annotation.</text>
</comment>
<gene>
    <name evidence="16" type="ORF">BB560_002688</name>
</gene>
<comment type="caution">
    <text evidence="16">The sequence shown here is derived from an EMBL/GenBank/DDBJ whole genome shotgun (WGS) entry which is preliminary data.</text>
</comment>
<dbReference type="GO" id="GO:0106073">
    <property type="term" value="F:dolichyl pyrophosphate Glc2Man9GlcNAc2 alpha-1,2-glucosyltransferase activity"/>
    <property type="evidence" value="ECO:0007669"/>
    <property type="project" value="UniProtKB-UniRule"/>
</dbReference>
<feature type="signal peptide" evidence="15">
    <location>
        <begin position="1"/>
        <end position="16"/>
    </location>
</feature>
<evidence type="ECO:0000256" key="4">
    <source>
        <dbReference type="ARBA" id="ARBA00011967"/>
    </source>
</evidence>
<dbReference type="AlphaFoldDB" id="A0A2T9ZE37"/>
<name>A0A2T9ZE37_9FUNG</name>
<feature type="transmembrane region" description="Helical" evidence="14">
    <location>
        <begin position="272"/>
        <end position="292"/>
    </location>
</feature>
<feature type="transmembrane region" description="Helical" evidence="14">
    <location>
        <begin position="61"/>
        <end position="79"/>
    </location>
</feature>
<feature type="transmembrane region" description="Helical" evidence="14">
    <location>
        <begin position="304"/>
        <end position="322"/>
    </location>
</feature>
<evidence type="ECO:0000256" key="15">
    <source>
        <dbReference type="SAM" id="SignalP"/>
    </source>
</evidence>
<dbReference type="Proteomes" id="UP000245609">
    <property type="component" value="Unassembled WGS sequence"/>
</dbReference>
<keyword evidence="17" id="KW-1185">Reference proteome</keyword>
<reference evidence="16 17" key="1">
    <citation type="journal article" date="2018" name="MBio">
        <title>Comparative Genomics Reveals the Core Gene Toolbox for the Fungus-Insect Symbiosis.</title>
        <authorList>
            <person name="Wang Y."/>
            <person name="Stata M."/>
            <person name="Wang W."/>
            <person name="Stajich J.E."/>
            <person name="White M.M."/>
            <person name="Moncalvo J.M."/>
        </authorList>
    </citation>
    <scope>NUCLEOTIDE SEQUENCE [LARGE SCALE GENOMIC DNA]</scope>
    <source>
        <strain evidence="16 17">SC-DP-2</strain>
    </source>
</reference>
<evidence type="ECO:0000256" key="2">
    <source>
        <dbReference type="ARBA" id="ARBA00004922"/>
    </source>
</evidence>
<sequence length="460" mass="53971">MDTCMKFAFAVFSALGLIVLLKTNKQVPLPYMDEIFHVSQVQAYCKGNFSHWDPKLTTPPGLYIVSLLFAKVSHLLWISQGDGCSLTFLRSYNYILSLMLFFVVQSLVTSLSPTKSSLYKALTTFTIMIFPVSFFFHFLYYTETISSLFVLYGYKAALDRRYWYSSMILLLSLFMRQTNVVYAAMIMGWSVLQELNFLSGENSANLAINVKAYNTRVLETFIAPFKELYFLSLQHAAYLFKIFSGYMIVFSAFLTFVKANHGVVLVLHFPQMYYFILFLAGSCFPSIARVVVDPIYFFRRNFLRSWRLLIYIITCLFMLYTVKMYTIEHPFVLSDNRHFSFYIWKDIYRKHESIRYLLVPVYFYAGWMCWRAIAKSKSLIWCLTTILGIALTLVPTPLLEFRYFIIPYYIFRLHIDQPSTSRVLVELSINVLVNLSVLYLFFNKTFSWPSEPDAVMRFMW</sequence>
<dbReference type="EMBL" id="MBFS01000314">
    <property type="protein sequence ID" value="PVV02849.1"/>
    <property type="molecule type" value="Genomic_DNA"/>
</dbReference>
<evidence type="ECO:0000256" key="14">
    <source>
        <dbReference type="PIRNR" id="PIRNR028810"/>
    </source>
</evidence>
<feature type="transmembrane region" description="Helical" evidence="14">
    <location>
        <begin position="423"/>
        <end position="442"/>
    </location>
</feature>
<dbReference type="OrthoDB" id="4769at2759"/>
<keyword evidence="6 14" id="KW-0328">Glycosyltransferase</keyword>
<keyword evidence="9" id="KW-0256">Endoplasmic reticulum</keyword>
<evidence type="ECO:0000313" key="16">
    <source>
        <dbReference type="EMBL" id="PVV02849.1"/>
    </source>
</evidence>
<feature type="transmembrane region" description="Helical" evidence="14">
    <location>
        <begin position="385"/>
        <end position="411"/>
    </location>
</feature>
<evidence type="ECO:0000256" key="3">
    <source>
        <dbReference type="ARBA" id="ARBA00010600"/>
    </source>
</evidence>
<evidence type="ECO:0000256" key="8">
    <source>
        <dbReference type="ARBA" id="ARBA00022692"/>
    </source>
</evidence>
<evidence type="ECO:0000256" key="13">
    <source>
        <dbReference type="ARBA" id="ARBA00048064"/>
    </source>
</evidence>
<proteinExistence type="inferred from homology"/>
<evidence type="ECO:0000256" key="10">
    <source>
        <dbReference type="ARBA" id="ARBA00022989"/>
    </source>
</evidence>
<evidence type="ECO:0000256" key="5">
    <source>
        <dbReference type="ARBA" id="ARBA00018512"/>
    </source>
</evidence>
<dbReference type="PIRSF" id="PIRSF028810">
    <property type="entry name" value="Alpha1_2_glucosyltferase_Alg10"/>
    <property type="match status" value="1"/>
</dbReference>
<accession>A0A2T9ZE37</accession>
<comment type="function">
    <text evidence="12">Dol-P-Glc:Glc(2)Man(9)GlcNAc(2)-PP-Dol alpha-1,2-glucosyltransferase that operates in the biosynthetic pathway of dolichol-linked oligosaccharides, the glycan precursors employed in protein asparagine (N)-glycosylation. The assembly of dolichol-linked oligosaccharides begins on the cytosolic side of the endoplasmic reticulum membrane and finishes in its lumen. The sequential addition of sugars to dolichol pyrophosphate produces dolichol-linked oligosaccharides containing fourteen sugars, including two GlcNAcs, nine mannoses and three glucoses. Once assembled, the oligosaccharide is transferred from the lipid to nascent proteins by oligosaccharyltransferases. In the lumen of the endoplasmic reticulum, adds the third and last glucose residue from dolichyl phosphate glucose (Dol-P-Glc) onto the lipid-linked oligosaccharide intermediate Glc(2)Man(9)GlcNAc(2)-PP-Dol to produce Glc(3)Man(9)GlcNAc(2)-PP-Dol.</text>
</comment>
<comment type="subcellular location">
    <subcellularLocation>
        <location evidence="1">Endoplasmic reticulum membrane</location>
        <topology evidence="1">Multi-pass membrane protein</topology>
    </subcellularLocation>
</comment>
<comment type="pathway">
    <text evidence="2">Protein modification; protein glycosylation.</text>
</comment>
<comment type="catalytic activity">
    <reaction evidence="13">
        <text>an alpha-D-Glc-(1-&gt;3)-alpha-D-Glc-(1-&gt;3)-alpha-D-Man-(1-&gt;2)-alpha-D-Man-(1-&gt;2)-alpha-D-Man-(1-&gt;3)-[alpha-D-Man-(1-&gt;2)-alpha-D-Man-(1-&gt;3)-[alpha-D-Man-(1-&gt;2)-alpha-D-Man-(1-&gt;6)]-alpha-D-Man-(1-&gt;6)]-beta-D-Man-(1-&gt;4)-beta-D-GlcNAc-(1-&gt;4)-alpha-D-GlcNAc-diphospho-di-trans,poly-cis-dolichol + a di-trans,poly-cis-dolichyl beta-D-glucosyl phosphate = a alpha-D-Glc-(1-&gt;2)-alpha-D-Glc-(1-&gt;3)-alpha-D-Glc-(1-&gt;3)-alpha-D-Man-(1-&gt;2)-alpha-D-Man-(1-&gt;2)-alpha-D-Man-(1-&gt;3)-[alpha-D-Man-(1-&gt;2)-alpha-D-Man-(1-&gt;3)-[alpha-D-Man-(1-&gt;2)-alpha-D-Man-(1-&gt;6)]-alpha-D-Man-(1-&gt;6)]-beta-D-Man-(1-&gt;4)-beta-D-GlcNAc-(1-&gt;4)-alpha-D-GlcNAc-diphospho-di-trans,poly-cis-dolichol + a di-trans,poly-cis-dolichyl phosphate + H(+)</text>
        <dbReference type="Rhea" id="RHEA:29543"/>
        <dbReference type="Rhea" id="RHEA-COMP:19498"/>
        <dbReference type="Rhea" id="RHEA-COMP:19502"/>
        <dbReference type="Rhea" id="RHEA-COMP:19512"/>
        <dbReference type="Rhea" id="RHEA-COMP:19522"/>
        <dbReference type="ChEBI" id="CHEBI:15378"/>
        <dbReference type="ChEBI" id="CHEBI:57525"/>
        <dbReference type="ChEBI" id="CHEBI:57683"/>
        <dbReference type="ChEBI" id="CHEBI:132522"/>
        <dbReference type="ChEBI" id="CHEBI:132523"/>
        <dbReference type="EC" id="2.4.1.256"/>
    </reaction>
    <physiologicalReaction direction="left-to-right" evidence="13">
        <dbReference type="Rhea" id="RHEA:29544"/>
    </physiologicalReaction>
</comment>
<evidence type="ECO:0000313" key="17">
    <source>
        <dbReference type="Proteomes" id="UP000245609"/>
    </source>
</evidence>
<dbReference type="PANTHER" id="PTHR12989:SF10">
    <property type="entry name" value="DOL-P-GLC:GLC(2)MAN(9)GLCNAC(2)-PP-DOL ALPHA-1,2-GLUCOSYLTRANSFERASE-RELATED"/>
    <property type="match status" value="1"/>
</dbReference>
<feature type="chain" id="PRO_5015638333" description="Dol-P-Glc:Glc(2)Man(9)GlcNAc(2)-PP-Dol alpha-1,2-glucosyltransferase" evidence="15">
    <location>
        <begin position="17"/>
        <end position="460"/>
    </location>
</feature>
<evidence type="ECO:0000256" key="1">
    <source>
        <dbReference type="ARBA" id="ARBA00004477"/>
    </source>
</evidence>
<dbReference type="Pfam" id="PF04922">
    <property type="entry name" value="DIE2_ALG10"/>
    <property type="match status" value="1"/>
</dbReference>
<feature type="transmembrane region" description="Helical" evidence="14">
    <location>
        <begin position="354"/>
        <end position="373"/>
    </location>
</feature>
<keyword evidence="8 14" id="KW-0812">Transmembrane</keyword>
<evidence type="ECO:0000256" key="12">
    <source>
        <dbReference type="ARBA" id="ARBA00044727"/>
    </source>
</evidence>
<evidence type="ECO:0000256" key="7">
    <source>
        <dbReference type="ARBA" id="ARBA00022679"/>
    </source>
</evidence>
<evidence type="ECO:0000256" key="6">
    <source>
        <dbReference type="ARBA" id="ARBA00022676"/>
    </source>
</evidence>